<dbReference type="HOGENOM" id="CLU_731521_0_0_1"/>
<sequence>MDFKSSLIAALAHFNPSDVIQSPHKKKRSAKKKQQRKLLHHEAGQKNSMTKAAEIYFKDKANLVDISVHLINSQPLENNIYEGLWKRDVDVFSKTDSNAPRARRIEEGQAVLQRECSANTYANRLGLLFSRIELEEMILQVADKECQQGVSKTTIAYQKYAQQAHVDVEKSVQGENEDEPSRKWPYHGLQAQAFEQHMSRANPFEVSLDLSHHINSHSHTPMQVLAAAATSPTQNSRMYITQQVVDTMQESNSLPSANSQSIPTEPSSTASHAGFAASHVQSLNHTTNSMATVDDLAIPAETLLLTVSSQPHLNDPTETNGMICWSVIDKQH</sequence>
<feature type="region of interest" description="Disordered" evidence="1">
    <location>
        <begin position="249"/>
        <end position="273"/>
    </location>
</feature>
<dbReference type="OrthoDB" id="4204771at2759"/>
<accession>C6HJB1</accession>
<protein>
    <submittedName>
        <fullName evidence="2">Uncharacterized protein</fullName>
    </submittedName>
</protein>
<dbReference type="EMBL" id="GG692429">
    <property type="protein sequence ID" value="EER39187.1"/>
    <property type="molecule type" value="Genomic_DNA"/>
</dbReference>
<reference evidence="3" key="1">
    <citation type="submission" date="2009-05" db="EMBL/GenBank/DDBJ databases">
        <title>The genome sequence of Ajellomyces capsulatus strain H143.</title>
        <authorList>
            <person name="Champion M."/>
            <person name="Cuomo C.A."/>
            <person name="Ma L.-J."/>
            <person name="Henn M.R."/>
            <person name="Sil A."/>
            <person name="Goldman B."/>
            <person name="Young S.K."/>
            <person name="Kodira C.D."/>
            <person name="Zeng Q."/>
            <person name="Koehrsen M."/>
            <person name="Alvarado L."/>
            <person name="Berlin A.M."/>
            <person name="Borenstein D."/>
            <person name="Chen Z."/>
            <person name="Engels R."/>
            <person name="Freedman E."/>
            <person name="Gellesch M."/>
            <person name="Goldberg J."/>
            <person name="Griggs A."/>
            <person name="Gujja S."/>
            <person name="Heiman D.I."/>
            <person name="Hepburn T.A."/>
            <person name="Howarth C."/>
            <person name="Jen D."/>
            <person name="Larson L."/>
            <person name="Lewis B."/>
            <person name="Mehta T."/>
            <person name="Park D."/>
            <person name="Pearson M."/>
            <person name="Roberts A."/>
            <person name="Saif S."/>
            <person name="Shea T.D."/>
            <person name="Shenoy N."/>
            <person name="Sisk P."/>
            <person name="Stolte C."/>
            <person name="Sykes S."/>
            <person name="Walk T."/>
            <person name="White J."/>
            <person name="Yandava C."/>
            <person name="Klein B."/>
            <person name="McEwen J.G."/>
            <person name="Puccia R."/>
            <person name="Goldman G.H."/>
            <person name="Felipe M.S."/>
            <person name="Nino-Vega G."/>
            <person name="San-Blas G."/>
            <person name="Taylor J.W."/>
            <person name="Mendoza L."/>
            <person name="Galagan J.E."/>
            <person name="Nusbaum C."/>
            <person name="Birren B.W."/>
        </authorList>
    </citation>
    <scope>NUCLEOTIDE SEQUENCE [LARGE SCALE GENOMIC DNA]</scope>
    <source>
        <strain evidence="3">H143</strain>
    </source>
</reference>
<dbReference type="STRING" id="544712.C6HJB1"/>
<dbReference type="AlphaFoldDB" id="C6HJB1"/>
<evidence type="ECO:0000256" key="1">
    <source>
        <dbReference type="SAM" id="MobiDB-lite"/>
    </source>
</evidence>
<feature type="compositionally biased region" description="Polar residues" evidence="1">
    <location>
        <begin position="249"/>
        <end position="271"/>
    </location>
</feature>
<evidence type="ECO:0000313" key="3">
    <source>
        <dbReference type="Proteomes" id="UP000002624"/>
    </source>
</evidence>
<name>C6HJB1_AJECH</name>
<dbReference type="OMA" id="SHHINSH"/>
<feature type="compositionally biased region" description="Basic residues" evidence="1">
    <location>
        <begin position="23"/>
        <end position="39"/>
    </location>
</feature>
<evidence type="ECO:0000313" key="2">
    <source>
        <dbReference type="EMBL" id="EER39187.1"/>
    </source>
</evidence>
<organism evidence="2 3">
    <name type="scientific">Ajellomyces capsulatus (strain H143)</name>
    <name type="common">Darling's disease fungus</name>
    <name type="synonym">Histoplasma capsulatum</name>
    <dbReference type="NCBI Taxonomy" id="544712"/>
    <lineage>
        <taxon>Eukaryota</taxon>
        <taxon>Fungi</taxon>
        <taxon>Dikarya</taxon>
        <taxon>Ascomycota</taxon>
        <taxon>Pezizomycotina</taxon>
        <taxon>Eurotiomycetes</taxon>
        <taxon>Eurotiomycetidae</taxon>
        <taxon>Onygenales</taxon>
        <taxon>Ajellomycetaceae</taxon>
        <taxon>Histoplasma</taxon>
    </lineage>
</organism>
<dbReference type="Proteomes" id="UP000002624">
    <property type="component" value="Unassembled WGS sequence"/>
</dbReference>
<proteinExistence type="predicted"/>
<gene>
    <name evidence="2" type="ORF">HCDG_06292</name>
</gene>
<dbReference type="VEuPathDB" id="FungiDB:HCDG_06292"/>
<feature type="region of interest" description="Disordered" evidence="1">
    <location>
        <begin position="19"/>
        <end position="44"/>
    </location>
</feature>